<gene>
    <name evidence="2" type="ORF">C5Y93_18530</name>
</gene>
<keyword evidence="1" id="KW-0812">Transmembrane</keyword>
<proteinExistence type="predicted"/>
<evidence type="ECO:0000313" key="2">
    <source>
        <dbReference type="EMBL" id="PQO44415.1"/>
    </source>
</evidence>
<feature type="transmembrane region" description="Helical" evidence="1">
    <location>
        <begin position="319"/>
        <end position="341"/>
    </location>
</feature>
<protein>
    <submittedName>
        <fullName evidence="2">Uncharacterized protein</fullName>
    </submittedName>
</protein>
<dbReference type="EMBL" id="PUHZ01000019">
    <property type="protein sequence ID" value="PQO44415.1"/>
    <property type="molecule type" value="Genomic_DNA"/>
</dbReference>
<evidence type="ECO:0000313" key="3">
    <source>
        <dbReference type="Proteomes" id="UP000237819"/>
    </source>
</evidence>
<dbReference type="AlphaFoldDB" id="A0A2S8GIZ3"/>
<dbReference type="Proteomes" id="UP000237819">
    <property type="component" value="Unassembled WGS sequence"/>
</dbReference>
<keyword evidence="1" id="KW-1133">Transmembrane helix</keyword>
<organism evidence="2 3">
    <name type="scientific">Blastopirellula marina</name>
    <dbReference type="NCBI Taxonomy" id="124"/>
    <lineage>
        <taxon>Bacteria</taxon>
        <taxon>Pseudomonadati</taxon>
        <taxon>Planctomycetota</taxon>
        <taxon>Planctomycetia</taxon>
        <taxon>Pirellulales</taxon>
        <taxon>Pirellulaceae</taxon>
        <taxon>Blastopirellula</taxon>
    </lineage>
</organism>
<evidence type="ECO:0000256" key="1">
    <source>
        <dbReference type="SAM" id="Phobius"/>
    </source>
</evidence>
<accession>A0A2S8GIZ3</accession>
<name>A0A2S8GIZ3_9BACT</name>
<sequence>MVVAIVLAGLPWCRSDRSGYIAHGDAVITSDSAEPEAHAHLQSLSEEILKATTGDADFANFLAQRPELQKELGAKDEQSAIEMFRRRLEVTPNRVGGQVTLHLTFYASNRQLCEDVLSRYLHDFHDEFQHWKKEKTSTIQTSYSQQVDTVQSELTRITNELARLQPVPQEEPRRLPATPPPPQVNKQWTVVSVELNEAQQQLRSLKVSRTDRHPLVVDQQEKVDKLTELLASTPKYPAVESHTSEPKQEDKGAITTERNLRITDLQRQRRDAESRLTALGQVKQHADKALGFVDGIRMDIPGDHAKVATVGGAWKISGLLVLTGWTIFAAVVAFMLASAAARPELIRSPSKLASVTSVPVTATMTLPGSSDFGSGPSFSLAGPASFLLTRTAELTVIGVLGLVVLAMQTQPGASALLTDDPLALLRESMRVVWPSTN</sequence>
<reference evidence="2 3" key="1">
    <citation type="submission" date="2018-02" db="EMBL/GenBank/DDBJ databases">
        <title>Comparative genomes isolates from brazilian mangrove.</title>
        <authorList>
            <person name="Araujo J.E."/>
            <person name="Taketani R.G."/>
            <person name="Silva M.C.P."/>
            <person name="Loureco M.V."/>
            <person name="Andreote F.D."/>
        </authorList>
    </citation>
    <scope>NUCLEOTIDE SEQUENCE [LARGE SCALE GENOMIC DNA]</scope>
    <source>
        <strain evidence="2 3">Nap-Phe MGV</strain>
    </source>
</reference>
<comment type="caution">
    <text evidence="2">The sequence shown here is derived from an EMBL/GenBank/DDBJ whole genome shotgun (WGS) entry which is preliminary data.</text>
</comment>
<keyword evidence="1" id="KW-0472">Membrane</keyword>